<protein>
    <submittedName>
        <fullName evidence="2">Dihydroorotate dehydrogenase (NAD(+)), electron transfer subunit</fullName>
        <ecNumber evidence="2">1.3.1.14</ecNumber>
    </submittedName>
</protein>
<name>A0A6J4R4J7_9ACTN</name>
<reference evidence="2" key="1">
    <citation type="submission" date="2020-02" db="EMBL/GenBank/DDBJ databases">
        <authorList>
            <person name="Meier V. D."/>
        </authorList>
    </citation>
    <scope>NUCLEOTIDE SEQUENCE</scope>
    <source>
        <strain evidence="2">AVDCRST_MAG02</strain>
    </source>
</reference>
<feature type="compositionally biased region" description="Basic residues" evidence="1">
    <location>
        <begin position="140"/>
        <end position="170"/>
    </location>
</feature>
<feature type="compositionally biased region" description="Basic residues" evidence="1">
    <location>
        <begin position="97"/>
        <end position="113"/>
    </location>
</feature>
<feature type="compositionally biased region" description="Basic and acidic residues" evidence="1">
    <location>
        <begin position="1"/>
        <end position="10"/>
    </location>
</feature>
<feature type="non-terminal residue" evidence="2">
    <location>
        <position position="244"/>
    </location>
</feature>
<feature type="region of interest" description="Disordered" evidence="1">
    <location>
        <begin position="1"/>
        <end position="173"/>
    </location>
</feature>
<evidence type="ECO:0000256" key="1">
    <source>
        <dbReference type="SAM" id="MobiDB-lite"/>
    </source>
</evidence>
<proteinExistence type="predicted"/>
<dbReference type="GO" id="GO:0004589">
    <property type="term" value="F:dihydroorotate dehydrogenase (NAD+) activity"/>
    <property type="evidence" value="ECO:0007669"/>
    <property type="project" value="UniProtKB-EC"/>
</dbReference>
<accession>A0A6J4R4J7</accession>
<gene>
    <name evidence="2" type="ORF">AVDCRST_MAG02-2835</name>
</gene>
<dbReference type="EMBL" id="CADCVH010000090">
    <property type="protein sequence ID" value="CAA9464045.1"/>
    <property type="molecule type" value="Genomic_DNA"/>
</dbReference>
<organism evidence="2">
    <name type="scientific">uncultured Rubrobacteraceae bacterium</name>
    <dbReference type="NCBI Taxonomy" id="349277"/>
    <lineage>
        <taxon>Bacteria</taxon>
        <taxon>Bacillati</taxon>
        <taxon>Actinomycetota</taxon>
        <taxon>Rubrobacteria</taxon>
        <taxon>Rubrobacterales</taxon>
        <taxon>Rubrobacteraceae</taxon>
        <taxon>environmental samples</taxon>
    </lineage>
</organism>
<sequence length="244" mass="26905">EVLHGRDRSPPRARRLHPYQLPLAGGEGRARPVRDGPRGRLPGNPRPVPGPTVLLLRLRGRGGEPPLRGPGPRHGAAGPGDTDGRGNRPAWQGIRDRRLRRAGRAPRRGHRGRATQDPGQRALRPRHRPRRVPGLSRRGDGRRRRRLCRRLRRHDGRVRGHPRHGARRRAGSVGVSGRLRLRSERDAGRRQGRRGAGRAAAALRGGADGLRERFVQRLRGARGRGVRAVLRRGTGLPRGGAGVV</sequence>
<dbReference type="EC" id="1.3.1.14" evidence="2"/>
<feature type="non-terminal residue" evidence="2">
    <location>
        <position position="1"/>
    </location>
</feature>
<keyword evidence="2" id="KW-0560">Oxidoreductase</keyword>
<dbReference type="AlphaFoldDB" id="A0A6J4R4J7"/>
<feature type="compositionally biased region" description="Basic and acidic residues" evidence="1">
    <location>
        <begin position="28"/>
        <end position="38"/>
    </location>
</feature>
<evidence type="ECO:0000313" key="2">
    <source>
        <dbReference type="EMBL" id="CAA9464045.1"/>
    </source>
</evidence>